<organism evidence="1">
    <name type="scientific">Ophidiomyces ophidiicola</name>
    <dbReference type="NCBI Taxonomy" id="1387563"/>
    <lineage>
        <taxon>Eukaryota</taxon>
        <taxon>Fungi</taxon>
        <taxon>Dikarya</taxon>
        <taxon>Ascomycota</taxon>
        <taxon>Pezizomycotina</taxon>
        <taxon>Eurotiomycetes</taxon>
        <taxon>Eurotiomycetidae</taxon>
        <taxon>Onygenales</taxon>
        <taxon>Onygenaceae</taxon>
        <taxon>Ophidiomyces</taxon>
    </lineage>
</organism>
<reference evidence="1" key="1">
    <citation type="journal article" date="2022" name="bioRxiv">
        <title>Population genetic analysis of Ophidiomyces ophidiicola, the causative agent of snake fungal disease, indicates recent introductions to the USA.</title>
        <authorList>
            <person name="Ladner J.T."/>
            <person name="Palmer J.M."/>
            <person name="Ettinger C.L."/>
            <person name="Stajich J.E."/>
            <person name="Farrell T.M."/>
            <person name="Glorioso B.M."/>
            <person name="Lawson B."/>
            <person name="Price S.J."/>
            <person name="Stengle A.G."/>
            <person name="Grear D.A."/>
            <person name="Lorch J.M."/>
        </authorList>
    </citation>
    <scope>NUCLEOTIDE SEQUENCE</scope>
    <source>
        <strain evidence="1">NWHC 24266-5</strain>
    </source>
</reference>
<gene>
    <name evidence="1" type="ORF">LOY88_004587</name>
</gene>
<protein>
    <submittedName>
        <fullName evidence="1">Uncharacterized protein</fullName>
    </submittedName>
</protein>
<name>A0ACB8USZ0_9EURO</name>
<dbReference type="EMBL" id="JALBCA010000071">
    <property type="protein sequence ID" value="KAI2384539.1"/>
    <property type="molecule type" value="Genomic_DNA"/>
</dbReference>
<sequence>MFLTATEAMWRRAHAPHSSGGGRYPLTDAVYNIRQRAFDLTPSDAHGGDGFGGADVFLDFIAGTVRPFVKSTLFPSVEIDREGIFGHLYGGLFVLHALFTHPQLFSGFMAASPSIYWSNAFILKEEEQYREVGAAQEQKPTLMMYFGSYEKNPQLWPGESPENFKKRQAAAQDRSMSGYARSMYERLSQSNKLHAIALQEYPQEDHGSVVGCVLSRSLTTFFEEWPFLGA</sequence>
<accession>A0ACB8USZ0</accession>
<proteinExistence type="predicted"/>
<evidence type="ECO:0000313" key="1">
    <source>
        <dbReference type="EMBL" id="KAI2384539.1"/>
    </source>
</evidence>
<comment type="caution">
    <text evidence="1">The sequence shown here is derived from an EMBL/GenBank/DDBJ whole genome shotgun (WGS) entry which is preliminary data.</text>
</comment>